<keyword evidence="2" id="KW-1185">Reference proteome</keyword>
<evidence type="ECO:0000313" key="1">
    <source>
        <dbReference type="EMBL" id="MCD9639903.1"/>
    </source>
</evidence>
<reference evidence="1 2" key="1">
    <citation type="journal article" date="2021" name="BMC Genomics">
        <title>Datura genome reveals duplications of psychoactive alkaloid biosynthetic genes and high mutation rate following tissue culture.</title>
        <authorList>
            <person name="Rajewski A."/>
            <person name="Carter-House D."/>
            <person name="Stajich J."/>
            <person name="Litt A."/>
        </authorList>
    </citation>
    <scope>NUCLEOTIDE SEQUENCE [LARGE SCALE GENOMIC DNA]</scope>
    <source>
        <strain evidence="1">AR-01</strain>
    </source>
</reference>
<organism evidence="1 2">
    <name type="scientific">Datura stramonium</name>
    <name type="common">Jimsonweed</name>
    <name type="synonym">Common thornapple</name>
    <dbReference type="NCBI Taxonomy" id="4076"/>
    <lineage>
        <taxon>Eukaryota</taxon>
        <taxon>Viridiplantae</taxon>
        <taxon>Streptophyta</taxon>
        <taxon>Embryophyta</taxon>
        <taxon>Tracheophyta</taxon>
        <taxon>Spermatophyta</taxon>
        <taxon>Magnoliopsida</taxon>
        <taxon>eudicotyledons</taxon>
        <taxon>Gunneridae</taxon>
        <taxon>Pentapetalae</taxon>
        <taxon>asterids</taxon>
        <taxon>lamiids</taxon>
        <taxon>Solanales</taxon>
        <taxon>Solanaceae</taxon>
        <taxon>Solanoideae</taxon>
        <taxon>Datureae</taxon>
        <taxon>Datura</taxon>
    </lineage>
</organism>
<evidence type="ECO:0000313" key="2">
    <source>
        <dbReference type="Proteomes" id="UP000823775"/>
    </source>
</evidence>
<gene>
    <name evidence="1" type="ORF">HAX54_024855</name>
</gene>
<sequence length="72" mass="7723">HAIALINPLGEVAATRIQGLMKESQEGLRVSQAGVVRKGQHSESSSISSSKLPTSAFLSYQSEWRSTTHVVS</sequence>
<protein>
    <submittedName>
        <fullName evidence="1">Uncharacterized protein</fullName>
    </submittedName>
</protein>
<proteinExistence type="predicted"/>
<feature type="non-terminal residue" evidence="1">
    <location>
        <position position="72"/>
    </location>
</feature>
<name>A0ABS8UYR4_DATST</name>
<comment type="caution">
    <text evidence="1">The sequence shown here is derived from an EMBL/GenBank/DDBJ whole genome shotgun (WGS) entry which is preliminary data.</text>
</comment>
<accession>A0ABS8UYR4</accession>
<dbReference type="Proteomes" id="UP000823775">
    <property type="component" value="Unassembled WGS sequence"/>
</dbReference>
<feature type="non-terminal residue" evidence="1">
    <location>
        <position position="1"/>
    </location>
</feature>
<dbReference type="EMBL" id="JACEIK010003013">
    <property type="protein sequence ID" value="MCD9639903.1"/>
    <property type="molecule type" value="Genomic_DNA"/>
</dbReference>